<feature type="non-terminal residue" evidence="2">
    <location>
        <position position="1"/>
    </location>
</feature>
<evidence type="ECO:0000256" key="1">
    <source>
        <dbReference type="SAM" id="MobiDB-lite"/>
    </source>
</evidence>
<proteinExistence type="predicted"/>
<dbReference type="EMBL" id="BARU01008672">
    <property type="protein sequence ID" value="GAH43986.1"/>
    <property type="molecule type" value="Genomic_DNA"/>
</dbReference>
<comment type="caution">
    <text evidence="2">The sequence shown here is derived from an EMBL/GenBank/DDBJ whole genome shotgun (WGS) entry which is preliminary data.</text>
</comment>
<reference evidence="2" key="1">
    <citation type="journal article" date="2014" name="Front. Microbiol.">
        <title>High frequency of phylogenetically diverse reductive dehalogenase-homologous genes in deep subseafloor sedimentary metagenomes.</title>
        <authorList>
            <person name="Kawai M."/>
            <person name="Futagami T."/>
            <person name="Toyoda A."/>
            <person name="Takaki Y."/>
            <person name="Nishi S."/>
            <person name="Hori S."/>
            <person name="Arai W."/>
            <person name="Tsubouchi T."/>
            <person name="Morono Y."/>
            <person name="Uchiyama I."/>
            <person name="Ito T."/>
            <person name="Fujiyama A."/>
            <person name="Inagaki F."/>
            <person name="Takami H."/>
        </authorList>
    </citation>
    <scope>NUCLEOTIDE SEQUENCE</scope>
    <source>
        <strain evidence="2">Expedition CK06-06</strain>
    </source>
</reference>
<gene>
    <name evidence="2" type="ORF">S03H2_16898</name>
</gene>
<protein>
    <submittedName>
        <fullName evidence="2">Uncharacterized protein</fullName>
    </submittedName>
</protein>
<accession>X1FEG8</accession>
<evidence type="ECO:0000313" key="2">
    <source>
        <dbReference type="EMBL" id="GAH43986.1"/>
    </source>
</evidence>
<feature type="region of interest" description="Disordered" evidence="1">
    <location>
        <begin position="80"/>
        <end position="102"/>
    </location>
</feature>
<name>X1FEG8_9ZZZZ</name>
<sequence length="115" mass="13512">DLGPTHNNRILEYLNQKEMMTRKPRFLKRKWQINQVCGRVNDLVKIYCIVEDLGPHKGTWYREKKTYHLWRAIGDERKPAGWTPVPEKTTGPVKSPAEQGAPLQQTRIEEELLFV</sequence>
<dbReference type="AlphaFoldDB" id="X1FEG8"/>
<organism evidence="2">
    <name type="scientific">marine sediment metagenome</name>
    <dbReference type="NCBI Taxonomy" id="412755"/>
    <lineage>
        <taxon>unclassified sequences</taxon>
        <taxon>metagenomes</taxon>
        <taxon>ecological metagenomes</taxon>
    </lineage>
</organism>